<evidence type="ECO:0000313" key="3">
    <source>
        <dbReference type="Proteomes" id="UP000184290"/>
    </source>
</evidence>
<feature type="domain" description="DUF427" evidence="1">
    <location>
        <begin position="18"/>
        <end position="104"/>
    </location>
</feature>
<reference evidence="2 3" key="1">
    <citation type="submission" date="2016-11" db="EMBL/GenBank/DDBJ databases">
        <authorList>
            <person name="Varghese N."/>
            <person name="Submissions S."/>
        </authorList>
    </citation>
    <scope>NUCLEOTIDE SEQUENCE [LARGE SCALE GENOMIC DNA]</scope>
    <source>
        <strain evidence="2 3">DSM 21988</strain>
    </source>
</reference>
<sequence>MSDDLKHLTISEVPGNLTVRHHDAVLASSTRALKVSGEREGAAYYFPASDVYTEHMSALGPGELPDGRRVNFLTITASGGGLQDAAWEISDDTGGQLSGYIGFDPTLVGLTGL</sequence>
<dbReference type="EMBL" id="FQZC01000001">
    <property type="protein sequence ID" value="SHI57072.1"/>
    <property type="molecule type" value="Genomic_DNA"/>
</dbReference>
<comment type="caution">
    <text evidence="2">The sequence shown here is derived from an EMBL/GenBank/DDBJ whole genome shotgun (WGS) entry which is preliminary data.</text>
</comment>
<dbReference type="InterPro" id="IPR038694">
    <property type="entry name" value="DUF427_sf"/>
</dbReference>
<dbReference type="InterPro" id="IPR007361">
    <property type="entry name" value="DUF427"/>
</dbReference>
<dbReference type="Pfam" id="PF04248">
    <property type="entry name" value="NTP_transf_9"/>
    <property type="match status" value="1"/>
</dbReference>
<organism evidence="2 3">
    <name type="scientific">Aureimonas altamirensis DSM 21988</name>
    <dbReference type="NCBI Taxonomy" id="1121026"/>
    <lineage>
        <taxon>Bacteria</taxon>
        <taxon>Pseudomonadati</taxon>
        <taxon>Pseudomonadota</taxon>
        <taxon>Alphaproteobacteria</taxon>
        <taxon>Hyphomicrobiales</taxon>
        <taxon>Aurantimonadaceae</taxon>
        <taxon>Aureimonas</taxon>
    </lineage>
</organism>
<dbReference type="Proteomes" id="UP000184290">
    <property type="component" value="Unassembled WGS sequence"/>
</dbReference>
<dbReference type="Gene3D" id="2.170.150.40">
    <property type="entry name" value="Domain of unknown function (DUF427)"/>
    <property type="match status" value="1"/>
</dbReference>
<evidence type="ECO:0000313" key="2">
    <source>
        <dbReference type="EMBL" id="SHI57072.1"/>
    </source>
</evidence>
<keyword evidence="3" id="KW-1185">Reference proteome</keyword>
<proteinExistence type="predicted"/>
<evidence type="ECO:0000259" key="1">
    <source>
        <dbReference type="Pfam" id="PF04248"/>
    </source>
</evidence>
<dbReference type="RefSeq" id="WP_060600857.1">
    <property type="nucleotide sequence ID" value="NZ_FQZC01000001.1"/>
</dbReference>
<name>A0ABY1I647_9HYPH</name>
<protein>
    <submittedName>
        <fullName evidence="2">Uncharacterized conserved protein, DUF427 family</fullName>
    </submittedName>
</protein>
<accession>A0ABY1I647</accession>
<gene>
    <name evidence="2" type="ORF">SAMN02745911_0542</name>
</gene>